<protein>
    <recommendedName>
        <fullName evidence="1">ATPase AAA-type core domain-containing protein</fullName>
    </recommendedName>
</protein>
<organism evidence="2">
    <name type="scientific">marine sediment metagenome</name>
    <dbReference type="NCBI Taxonomy" id="412755"/>
    <lineage>
        <taxon>unclassified sequences</taxon>
        <taxon>metagenomes</taxon>
        <taxon>ecological metagenomes</taxon>
    </lineage>
</organism>
<dbReference type="GO" id="GO:0016887">
    <property type="term" value="F:ATP hydrolysis activity"/>
    <property type="evidence" value="ECO:0007669"/>
    <property type="project" value="InterPro"/>
</dbReference>
<dbReference type="Pfam" id="PF13304">
    <property type="entry name" value="AAA_21"/>
    <property type="match status" value="1"/>
</dbReference>
<comment type="caution">
    <text evidence="2">The sequence shown here is derived from an EMBL/GenBank/DDBJ whole genome shotgun (WGS) entry which is preliminary data.</text>
</comment>
<dbReference type="GO" id="GO:0005524">
    <property type="term" value="F:ATP binding"/>
    <property type="evidence" value="ECO:0007669"/>
    <property type="project" value="InterPro"/>
</dbReference>
<dbReference type="InterPro" id="IPR027417">
    <property type="entry name" value="P-loop_NTPase"/>
</dbReference>
<dbReference type="AlphaFoldDB" id="A0A0F8Y182"/>
<dbReference type="Gene3D" id="3.40.50.300">
    <property type="entry name" value="P-loop containing nucleotide triphosphate hydrolases"/>
    <property type="match status" value="1"/>
</dbReference>
<reference evidence="2" key="1">
    <citation type="journal article" date="2015" name="Nature">
        <title>Complex archaea that bridge the gap between prokaryotes and eukaryotes.</title>
        <authorList>
            <person name="Spang A."/>
            <person name="Saw J.H."/>
            <person name="Jorgensen S.L."/>
            <person name="Zaremba-Niedzwiedzka K."/>
            <person name="Martijn J."/>
            <person name="Lind A.E."/>
            <person name="van Eijk R."/>
            <person name="Schleper C."/>
            <person name="Guy L."/>
            <person name="Ettema T.J."/>
        </authorList>
    </citation>
    <scope>NUCLEOTIDE SEQUENCE</scope>
</reference>
<gene>
    <name evidence="2" type="ORF">LCGC14_3150230</name>
</gene>
<dbReference type="PANTHER" id="PTHR43581">
    <property type="entry name" value="ATP/GTP PHOSPHATASE"/>
    <property type="match status" value="1"/>
</dbReference>
<feature type="domain" description="ATPase AAA-type core" evidence="1">
    <location>
        <begin position="26"/>
        <end position="121"/>
    </location>
</feature>
<dbReference type="InterPro" id="IPR003959">
    <property type="entry name" value="ATPase_AAA_core"/>
</dbReference>
<proteinExistence type="predicted"/>
<evidence type="ECO:0000259" key="1">
    <source>
        <dbReference type="Pfam" id="PF13304"/>
    </source>
</evidence>
<dbReference type="PANTHER" id="PTHR43581:SF2">
    <property type="entry name" value="EXCINUCLEASE ATPASE SUBUNIT"/>
    <property type="match status" value="1"/>
</dbReference>
<dbReference type="CDD" id="cd00267">
    <property type="entry name" value="ABC_ATPase"/>
    <property type="match status" value="1"/>
</dbReference>
<evidence type="ECO:0000313" key="2">
    <source>
        <dbReference type="EMBL" id="KKK47929.1"/>
    </source>
</evidence>
<dbReference type="InterPro" id="IPR051396">
    <property type="entry name" value="Bact_Antivir_Def_Nuclease"/>
</dbReference>
<feature type="non-terminal residue" evidence="2">
    <location>
        <position position="1"/>
    </location>
</feature>
<name>A0A0F8Y182_9ZZZZ</name>
<sequence length="136" mass="15991">GLTKKFDIYKSLKDKVKLFYDFVALHFKGKKLRISRQNGFQFIIDDHIVIEPWELSSGEQHLILLSYFLIFLLKPNSLILIDEPEISLHLKWQRTFITDILKLSHHLNPKFLVATHSPAIIGDFDDQMLQMQILDD</sequence>
<dbReference type="EMBL" id="LAZR01069323">
    <property type="protein sequence ID" value="KKK47929.1"/>
    <property type="molecule type" value="Genomic_DNA"/>
</dbReference>
<dbReference type="SUPFAM" id="SSF52540">
    <property type="entry name" value="P-loop containing nucleoside triphosphate hydrolases"/>
    <property type="match status" value="1"/>
</dbReference>
<accession>A0A0F8Y182</accession>